<dbReference type="InterPro" id="IPR016181">
    <property type="entry name" value="Acyl_CoA_acyltransferase"/>
</dbReference>
<dbReference type="Gene3D" id="3.40.630.30">
    <property type="match status" value="1"/>
</dbReference>
<evidence type="ECO:0000313" key="1">
    <source>
        <dbReference type="EMBL" id="ROO84965.1"/>
    </source>
</evidence>
<dbReference type="Pfam" id="PF13523">
    <property type="entry name" value="Acetyltransf_8"/>
    <property type="match status" value="1"/>
</dbReference>
<name>A0A3N1CUQ5_9ACTN</name>
<dbReference type="EMBL" id="RJKE01000001">
    <property type="protein sequence ID" value="ROO84965.1"/>
    <property type="molecule type" value="Genomic_DNA"/>
</dbReference>
<accession>A0A3N1CUQ5</accession>
<dbReference type="PANTHER" id="PTHR31438">
    <property type="entry name" value="LYSINE N-ACYLTRANSFERASE C17G9.06C-RELATED"/>
    <property type="match status" value="1"/>
</dbReference>
<comment type="caution">
    <text evidence="1">The sequence shown here is derived from an EMBL/GenBank/DDBJ whole genome shotgun (WGS) entry which is preliminary data.</text>
</comment>
<protein>
    <submittedName>
        <fullName evidence="1">Aminoglycoside 6'-N-acetyltransferase</fullName>
    </submittedName>
</protein>
<dbReference type="RefSeq" id="WP_123664515.1">
    <property type="nucleotide sequence ID" value="NZ_RJKE01000001.1"/>
</dbReference>
<dbReference type="PANTHER" id="PTHR31438:SF1">
    <property type="entry name" value="LYSINE N-ACYLTRANSFERASE C17G9.06C-RELATED"/>
    <property type="match status" value="1"/>
</dbReference>
<dbReference type="SUPFAM" id="SSF55729">
    <property type="entry name" value="Acyl-CoA N-acyltransferases (Nat)"/>
    <property type="match status" value="1"/>
</dbReference>
<dbReference type="AlphaFoldDB" id="A0A3N1CUQ5"/>
<dbReference type="Proteomes" id="UP000272400">
    <property type="component" value="Unassembled WGS sequence"/>
</dbReference>
<sequence>MGDDESAAPVAFRRVGEGDFPVLGRWLAEPHVARWWNHETSMEAVARDFGASARGEEPSEDFLALVDGRAVGLVQRCRIADYAEDFAPIAALTEVPEGAAMLDYLIGAVADTGRGLGPAMVRAATDLVWRDFPDAPCVVIPVVAGNRASWRCLEKAGYRRVAEGEMEPDNPVDPPLHFVYRIDRPDR</sequence>
<organism evidence="1 2">
    <name type="scientific">Actinocorallia herbida</name>
    <dbReference type="NCBI Taxonomy" id="58109"/>
    <lineage>
        <taxon>Bacteria</taxon>
        <taxon>Bacillati</taxon>
        <taxon>Actinomycetota</taxon>
        <taxon>Actinomycetes</taxon>
        <taxon>Streptosporangiales</taxon>
        <taxon>Thermomonosporaceae</taxon>
        <taxon>Actinocorallia</taxon>
    </lineage>
</organism>
<reference evidence="1 2" key="1">
    <citation type="submission" date="2018-11" db="EMBL/GenBank/DDBJ databases">
        <title>Sequencing the genomes of 1000 actinobacteria strains.</title>
        <authorList>
            <person name="Klenk H.-P."/>
        </authorList>
    </citation>
    <scope>NUCLEOTIDE SEQUENCE [LARGE SCALE GENOMIC DNA]</scope>
    <source>
        <strain evidence="1 2">DSM 44254</strain>
    </source>
</reference>
<dbReference type="OrthoDB" id="9814648at2"/>
<gene>
    <name evidence="1" type="ORF">EDD29_2498</name>
</gene>
<evidence type="ECO:0000313" key="2">
    <source>
        <dbReference type="Proteomes" id="UP000272400"/>
    </source>
</evidence>
<keyword evidence="2" id="KW-1185">Reference proteome</keyword>
<keyword evidence="1" id="KW-0808">Transferase</keyword>
<proteinExistence type="predicted"/>
<dbReference type="GO" id="GO:0016410">
    <property type="term" value="F:N-acyltransferase activity"/>
    <property type="evidence" value="ECO:0007669"/>
    <property type="project" value="TreeGrafter"/>
</dbReference>